<dbReference type="NCBIfam" id="TIGR00426">
    <property type="entry name" value="competence protein ComEA helix-hairpin-helix repeat region"/>
    <property type="match status" value="1"/>
</dbReference>
<dbReference type="EMBL" id="JACFXU010000014">
    <property type="protein sequence ID" value="MBA6412855.1"/>
    <property type="molecule type" value="Genomic_DNA"/>
</dbReference>
<dbReference type="Proteomes" id="UP000539350">
    <property type="component" value="Unassembled WGS sequence"/>
</dbReference>
<dbReference type="InterPro" id="IPR010994">
    <property type="entry name" value="RuvA_2-like"/>
</dbReference>
<organism evidence="1 2">
    <name type="scientific">Sediminihaliea albiluteola</name>
    <dbReference type="NCBI Taxonomy" id="2758564"/>
    <lineage>
        <taxon>Bacteria</taxon>
        <taxon>Pseudomonadati</taxon>
        <taxon>Pseudomonadota</taxon>
        <taxon>Gammaproteobacteria</taxon>
        <taxon>Cellvibrionales</taxon>
        <taxon>Halieaceae</taxon>
        <taxon>Sediminihaliea</taxon>
    </lineage>
</organism>
<evidence type="ECO:0000313" key="1">
    <source>
        <dbReference type="EMBL" id="MBA6412855.1"/>
    </source>
</evidence>
<gene>
    <name evidence="1" type="ORF">H2508_07005</name>
</gene>
<comment type="caution">
    <text evidence="1">The sequence shown here is derived from an EMBL/GenBank/DDBJ whole genome shotgun (WGS) entry which is preliminary data.</text>
</comment>
<dbReference type="Pfam" id="PF12836">
    <property type="entry name" value="HHH_3"/>
    <property type="match status" value="1"/>
</dbReference>
<keyword evidence="2" id="KW-1185">Reference proteome</keyword>
<dbReference type="InterPro" id="IPR051675">
    <property type="entry name" value="Endo/Exo/Phosphatase_dom_1"/>
</dbReference>
<name>A0A7W2TVU0_9GAMM</name>
<accession>A0A7W2TVU0</accession>
<dbReference type="GO" id="GO:0015628">
    <property type="term" value="P:protein secretion by the type II secretion system"/>
    <property type="evidence" value="ECO:0007669"/>
    <property type="project" value="TreeGrafter"/>
</dbReference>
<proteinExistence type="predicted"/>
<dbReference type="PANTHER" id="PTHR21180:SF32">
    <property type="entry name" value="ENDONUCLEASE_EXONUCLEASE_PHOSPHATASE FAMILY DOMAIN-CONTAINING PROTEIN 1"/>
    <property type="match status" value="1"/>
</dbReference>
<dbReference type="Gene3D" id="1.10.150.320">
    <property type="entry name" value="Photosystem II 12 kDa extrinsic protein"/>
    <property type="match status" value="1"/>
</dbReference>
<reference evidence="1 2" key="1">
    <citation type="submission" date="2020-07" db="EMBL/GenBank/DDBJ databases">
        <title>Halieaceae bacterium, F7430, whole genome shotgun sequencing project.</title>
        <authorList>
            <person name="Jiang S."/>
            <person name="Liu Z.W."/>
            <person name="Du Z.J."/>
        </authorList>
    </citation>
    <scope>NUCLEOTIDE SEQUENCE [LARGE SCALE GENOMIC DNA]</scope>
    <source>
        <strain evidence="1 2">F7430</strain>
    </source>
</reference>
<dbReference type="PANTHER" id="PTHR21180">
    <property type="entry name" value="ENDONUCLEASE/EXONUCLEASE/PHOSPHATASE FAMILY DOMAIN-CONTAINING PROTEIN 1"/>
    <property type="match status" value="1"/>
</dbReference>
<dbReference type="GO" id="GO:0015627">
    <property type="term" value="C:type II protein secretion system complex"/>
    <property type="evidence" value="ECO:0007669"/>
    <property type="project" value="TreeGrafter"/>
</dbReference>
<dbReference type="InterPro" id="IPR004509">
    <property type="entry name" value="Competence_ComEA_HhH"/>
</dbReference>
<dbReference type="RefSeq" id="WP_182170990.1">
    <property type="nucleotide sequence ID" value="NZ_JACFXU010000014.1"/>
</dbReference>
<evidence type="ECO:0000313" key="2">
    <source>
        <dbReference type="Proteomes" id="UP000539350"/>
    </source>
</evidence>
<sequence length="129" mass="13623">MTLPTFVSNLSSTHFKSALSLASAREAIKATFLALALVLTAPLVLTQAAQAQDLAQAELQAAEPTAVNINQADAASLASALQGVGLTRAEDIIRYRETYGPFKTIEELADVKGIGPATLDKNRARITLE</sequence>
<dbReference type="SUPFAM" id="SSF47781">
    <property type="entry name" value="RuvA domain 2-like"/>
    <property type="match status" value="1"/>
</dbReference>
<protein>
    <submittedName>
        <fullName evidence="1">Helix-hairpin-helix domain-containing protein</fullName>
    </submittedName>
</protein>
<dbReference type="AlphaFoldDB" id="A0A7W2TVU0"/>